<dbReference type="InterPro" id="IPR011060">
    <property type="entry name" value="RibuloseP-bd_barrel"/>
</dbReference>
<dbReference type="SUPFAM" id="SSF51366">
    <property type="entry name" value="Ribulose-phoshate binding barrel"/>
    <property type="match status" value="1"/>
</dbReference>
<dbReference type="GO" id="GO:0016857">
    <property type="term" value="F:racemase and epimerase activity, acting on carbohydrates and derivatives"/>
    <property type="evidence" value="ECO:0007669"/>
    <property type="project" value="InterPro"/>
</dbReference>
<evidence type="ECO:0000313" key="4">
    <source>
        <dbReference type="Proteomes" id="UP000176339"/>
    </source>
</evidence>
<keyword evidence="2" id="KW-0413">Isomerase</keyword>
<comment type="caution">
    <text evidence="3">The sequence shown here is derived from an EMBL/GenBank/DDBJ whole genome shotgun (WGS) entry which is preliminary data.</text>
</comment>
<accession>A0A1F5P328</accession>
<organism evidence="3 4">
    <name type="scientific">Candidatus Doudnabacteria bacterium RIFCSPHIGHO2_01_FULL_49_9</name>
    <dbReference type="NCBI Taxonomy" id="1817827"/>
    <lineage>
        <taxon>Bacteria</taxon>
        <taxon>Candidatus Doudnaibacteriota</taxon>
    </lineage>
</organism>
<dbReference type="Pfam" id="PF00834">
    <property type="entry name" value="Ribul_P_3_epim"/>
    <property type="match status" value="1"/>
</dbReference>
<evidence type="ECO:0000256" key="1">
    <source>
        <dbReference type="ARBA" id="ARBA00022723"/>
    </source>
</evidence>
<gene>
    <name evidence="3" type="ORF">A2846_04580</name>
</gene>
<evidence type="ECO:0000256" key="2">
    <source>
        <dbReference type="ARBA" id="ARBA00023235"/>
    </source>
</evidence>
<dbReference type="InterPro" id="IPR013785">
    <property type="entry name" value="Aldolase_TIM"/>
</dbReference>
<sequence>MQVIPAINCKTYADAMRRVKIASEFMDAISPWVHIDVVDGAFAPVVTWGNPAEFGELRQSFPNMNFEIHLMVQHPEVVVSEWIDAGAKRLVVHVESKGDPVKTLAACKDRDCRIVLSCGPDVSMDKLLVANQGFDGFQILIVNPGFAGQEPAANFPDRIKSLRRLRPDARIEVDGGMNPETALLAKSAGADVIVSASYIFDAKDPAKAYEELKEV</sequence>
<dbReference type="Proteomes" id="UP000176339">
    <property type="component" value="Unassembled WGS sequence"/>
</dbReference>
<protein>
    <recommendedName>
        <fullName evidence="5">Ribulose-phosphate 3-epimerase</fullName>
    </recommendedName>
</protein>
<dbReference type="InterPro" id="IPR000056">
    <property type="entry name" value="Ribul_P_3_epim-like"/>
</dbReference>
<dbReference type="GO" id="GO:0005975">
    <property type="term" value="P:carbohydrate metabolic process"/>
    <property type="evidence" value="ECO:0007669"/>
    <property type="project" value="InterPro"/>
</dbReference>
<reference evidence="3 4" key="1">
    <citation type="journal article" date="2016" name="Nat. Commun.">
        <title>Thousands of microbial genomes shed light on interconnected biogeochemical processes in an aquifer system.</title>
        <authorList>
            <person name="Anantharaman K."/>
            <person name="Brown C.T."/>
            <person name="Hug L.A."/>
            <person name="Sharon I."/>
            <person name="Castelle C.J."/>
            <person name="Probst A.J."/>
            <person name="Thomas B.C."/>
            <person name="Singh A."/>
            <person name="Wilkins M.J."/>
            <person name="Karaoz U."/>
            <person name="Brodie E.L."/>
            <person name="Williams K.H."/>
            <person name="Hubbard S.S."/>
            <person name="Banfield J.F."/>
        </authorList>
    </citation>
    <scope>NUCLEOTIDE SEQUENCE [LARGE SCALE GENOMIC DNA]</scope>
</reference>
<name>A0A1F5P328_9BACT</name>
<dbReference type="AlphaFoldDB" id="A0A1F5P328"/>
<dbReference type="PANTHER" id="PTHR11749">
    <property type="entry name" value="RIBULOSE-5-PHOSPHATE-3-EPIMERASE"/>
    <property type="match status" value="1"/>
</dbReference>
<dbReference type="EMBL" id="MFEN01000021">
    <property type="protein sequence ID" value="OGE84234.1"/>
    <property type="molecule type" value="Genomic_DNA"/>
</dbReference>
<proteinExistence type="predicted"/>
<dbReference type="GO" id="GO:0046872">
    <property type="term" value="F:metal ion binding"/>
    <property type="evidence" value="ECO:0007669"/>
    <property type="project" value="UniProtKB-KW"/>
</dbReference>
<evidence type="ECO:0008006" key="5">
    <source>
        <dbReference type="Google" id="ProtNLM"/>
    </source>
</evidence>
<dbReference type="Gene3D" id="3.20.20.70">
    <property type="entry name" value="Aldolase class I"/>
    <property type="match status" value="1"/>
</dbReference>
<evidence type="ECO:0000313" key="3">
    <source>
        <dbReference type="EMBL" id="OGE84234.1"/>
    </source>
</evidence>
<keyword evidence="1" id="KW-0479">Metal-binding</keyword>